<organism evidence="1 2">
    <name type="scientific">Mythimna loreyi</name>
    <dbReference type="NCBI Taxonomy" id="667449"/>
    <lineage>
        <taxon>Eukaryota</taxon>
        <taxon>Metazoa</taxon>
        <taxon>Ecdysozoa</taxon>
        <taxon>Arthropoda</taxon>
        <taxon>Hexapoda</taxon>
        <taxon>Insecta</taxon>
        <taxon>Pterygota</taxon>
        <taxon>Neoptera</taxon>
        <taxon>Endopterygota</taxon>
        <taxon>Lepidoptera</taxon>
        <taxon>Glossata</taxon>
        <taxon>Ditrysia</taxon>
        <taxon>Noctuoidea</taxon>
        <taxon>Noctuidae</taxon>
        <taxon>Noctuinae</taxon>
        <taxon>Hadenini</taxon>
        <taxon>Mythimna</taxon>
    </lineage>
</organism>
<gene>
    <name evidence="1" type="ORF">PYW08_001835</name>
</gene>
<proteinExistence type="predicted"/>
<evidence type="ECO:0000313" key="2">
    <source>
        <dbReference type="Proteomes" id="UP001231649"/>
    </source>
</evidence>
<accession>A0ACC2R7S2</accession>
<dbReference type="EMBL" id="CM056787">
    <property type="protein sequence ID" value="KAJ8733537.1"/>
    <property type="molecule type" value="Genomic_DNA"/>
</dbReference>
<dbReference type="Proteomes" id="UP001231649">
    <property type="component" value="Chromosome 11"/>
</dbReference>
<evidence type="ECO:0000313" key="1">
    <source>
        <dbReference type="EMBL" id="KAJ8733537.1"/>
    </source>
</evidence>
<keyword evidence="2" id="KW-1185">Reference proteome</keyword>
<comment type="caution">
    <text evidence="1">The sequence shown here is derived from an EMBL/GenBank/DDBJ whole genome shotgun (WGS) entry which is preliminary data.</text>
</comment>
<protein>
    <submittedName>
        <fullName evidence="1">Uncharacterized protein</fullName>
    </submittedName>
</protein>
<name>A0ACC2R7S2_9NEOP</name>
<sequence>MFTKWHVIYFCAYFLNELDAQYCQKTELIRRTVQVTYTISYITTYYGECNYNSCTKTRWVIAQRVRDVPKREWKIVKNCCSGYFRTDDSANDSDIVCEPICMPACKNGYCKAPGKCACNTGYVPHLVDTHNCLPSCKRDCEHGICVAPETCHCDFGYTFVNTTCQPVCTDPCHNGTCVAPETCECLSGYRKSEKNLCEPYCSNGCDHGFCAAPETCRCETGWHIEEGKDDQNKQCKPICSEPCHNGICVSPETCLCKGAYRKSENGTCEPVCSPSCGNGTCIAPQTCSCLPGYQAGVDNIYNVLDSPHLTGCKPICDHCKDAHCIAPNKCSPLSIISTKRKSRIPIDNLYNDIDISDYYNFESYYDSYSEPKDIASDDTETDLIKKNIHRSTQPDDTSTEITEYSYENPDDINKETVKHSDLGKTTESIKTLNNESTHSEDAPKQSLTWIERHWVSIFIPVLVILTAAIIMLLVWRWAPIIVFFKGRSYVVENEPVDTDVSRPFEDIQISAINEKERTAEK</sequence>
<reference evidence="1" key="1">
    <citation type="submission" date="2023-03" db="EMBL/GenBank/DDBJ databases">
        <title>Chromosome-level genomes of two armyworms, Mythimna separata and Mythimna loreyi, provide insights into the biosynthesis and reception of sex pheromones.</title>
        <authorList>
            <person name="Zhao H."/>
        </authorList>
    </citation>
    <scope>NUCLEOTIDE SEQUENCE</scope>
    <source>
        <strain evidence="1">BeijingLab</strain>
    </source>
</reference>